<evidence type="ECO:0000313" key="3">
    <source>
        <dbReference type="Proteomes" id="UP001268089"/>
    </source>
</evidence>
<evidence type="ECO:0000256" key="1">
    <source>
        <dbReference type="SAM" id="MobiDB-lite"/>
    </source>
</evidence>
<name>A0ABU1ZTM4_9BURK</name>
<keyword evidence="3" id="KW-1185">Reference proteome</keyword>
<feature type="region of interest" description="Disordered" evidence="1">
    <location>
        <begin position="49"/>
        <end position="94"/>
    </location>
</feature>
<dbReference type="RefSeq" id="WP_310345386.1">
    <property type="nucleotide sequence ID" value="NZ_JAVDXO010000010.1"/>
</dbReference>
<reference evidence="2 3" key="1">
    <citation type="submission" date="2023-07" db="EMBL/GenBank/DDBJ databases">
        <title>Sorghum-associated microbial communities from plants grown in Nebraska, USA.</title>
        <authorList>
            <person name="Schachtman D."/>
        </authorList>
    </citation>
    <scope>NUCLEOTIDE SEQUENCE [LARGE SCALE GENOMIC DNA]</scope>
    <source>
        <strain evidence="2 3">BE308</strain>
    </source>
</reference>
<organism evidence="2 3">
    <name type="scientific">Rhodoferax saidenbachensis</name>
    <dbReference type="NCBI Taxonomy" id="1484693"/>
    <lineage>
        <taxon>Bacteria</taxon>
        <taxon>Pseudomonadati</taxon>
        <taxon>Pseudomonadota</taxon>
        <taxon>Betaproteobacteria</taxon>
        <taxon>Burkholderiales</taxon>
        <taxon>Comamonadaceae</taxon>
        <taxon>Rhodoferax</taxon>
    </lineage>
</organism>
<feature type="compositionally biased region" description="Basic and acidic residues" evidence="1">
    <location>
        <begin position="64"/>
        <end position="82"/>
    </location>
</feature>
<comment type="caution">
    <text evidence="2">The sequence shown here is derived from an EMBL/GenBank/DDBJ whole genome shotgun (WGS) entry which is preliminary data.</text>
</comment>
<evidence type="ECO:0000313" key="2">
    <source>
        <dbReference type="EMBL" id="MDR7308291.1"/>
    </source>
</evidence>
<dbReference type="Proteomes" id="UP001268089">
    <property type="component" value="Unassembled WGS sequence"/>
</dbReference>
<proteinExistence type="predicted"/>
<gene>
    <name evidence="2" type="ORF">J2X15_003600</name>
</gene>
<sequence>MHTGPAPTPSTRIQRCLAGLVCGLALTLLGGCADVHWERAFYDGFQRCPPGRGAQNESCGKGPAYDRYEQERERLQSDKPKPAADSNPIEEKQL</sequence>
<accession>A0ABU1ZTM4</accession>
<protein>
    <recommendedName>
        <fullName evidence="4">Lipoprotein</fullName>
    </recommendedName>
</protein>
<dbReference type="EMBL" id="JAVDXO010000010">
    <property type="protein sequence ID" value="MDR7308291.1"/>
    <property type="molecule type" value="Genomic_DNA"/>
</dbReference>
<evidence type="ECO:0008006" key="4">
    <source>
        <dbReference type="Google" id="ProtNLM"/>
    </source>
</evidence>